<dbReference type="Gene3D" id="1.10.1740.10">
    <property type="match status" value="1"/>
</dbReference>
<keyword evidence="4" id="KW-0238">DNA-binding</keyword>
<evidence type="ECO:0000256" key="3">
    <source>
        <dbReference type="ARBA" id="ARBA00023082"/>
    </source>
</evidence>
<keyword evidence="2" id="KW-0805">Transcription regulation</keyword>
<evidence type="ECO:0000256" key="2">
    <source>
        <dbReference type="ARBA" id="ARBA00023015"/>
    </source>
</evidence>
<dbReference type="GO" id="GO:0003677">
    <property type="term" value="F:DNA binding"/>
    <property type="evidence" value="ECO:0007669"/>
    <property type="project" value="UniProtKB-KW"/>
</dbReference>
<organism evidence="8">
    <name type="scientific">metagenome</name>
    <dbReference type="NCBI Taxonomy" id="256318"/>
    <lineage>
        <taxon>unclassified sequences</taxon>
        <taxon>metagenomes</taxon>
    </lineage>
</organism>
<name>A0A2P2CFG0_9ZZZZ</name>
<protein>
    <submittedName>
        <fullName evidence="8">Putative RNA polymerase sigma factor</fullName>
    </submittedName>
</protein>
<dbReference type="InterPro" id="IPR013249">
    <property type="entry name" value="RNA_pol_sigma70_r4_t2"/>
</dbReference>
<dbReference type="Pfam" id="PF04542">
    <property type="entry name" value="Sigma70_r2"/>
    <property type="match status" value="1"/>
</dbReference>
<feature type="domain" description="RNA polymerase sigma factor 70 region 4 type 2" evidence="7">
    <location>
        <begin position="100"/>
        <end position="151"/>
    </location>
</feature>
<evidence type="ECO:0000256" key="5">
    <source>
        <dbReference type="ARBA" id="ARBA00023163"/>
    </source>
</evidence>
<dbReference type="EMBL" id="CZKA01000078">
    <property type="protein sequence ID" value="CUR60726.1"/>
    <property type="molecule type" value="Genomic_DNA"/>
</dbReference>
<evidence type="ECO:0000256" key="1">
    <source>
        <dbReference type="ARBA" id="ARBA00010641"/>
    </source>
</evidence>
<keyword evidence="5" id="KW-0804">Transcription</keyword>
<dbReference type="InterPro" id="IPR007627">
    <property type="entry name" value="RNA_pol_sigma70_r2"/>
</dbReference>
<sequence>MTTDAEGTAFSDFFHREFEPVARTAYVVLQNQQWAEDVAQDAFGQLYLNWTRISGYDNPQAWVRRVAIRIAVRLARREETRRVLTRGQASHPPPPGRDLDLAAALRTLPAQQRAAVALHYYEDRPAEEIGELLGCSASTVRTHLSRARARLAELLAEEEADHVE</sequence>
<dbReference type="SUPFAM" id="SSF88659">
    <property type="entry name" value="Sigma3 and sigma4 domains of RNA polymerase sigma factors"/>
    <property type="match status" value="1"/>
</dbReference>
<reference evidence="8" key="1">
    <citation type="submission" date="2015-08" db="EMBL/GenBank/DDBJ databases">
        <authorList>
            <person name="Babu N.S."/>
            <person name="Beckwith C.J."/>
            <person name="Beseler K.G."/>
            <person name="Brison A."/>
            <person name="Carone J.V."/>
            <person name="Caskin T.P."/>
            <person name="Diamond M."/>
            <person name="Durham M.E."/>
            <person name="Foxe J.M."/>
            <person name="Go M."/>
            <person name="Henderson B.A."/>
            <person name="Jones I.B."/>
            <person name="McGettigan J.A."/>
            <person name="Micheletti S.J."/>
            <person name="Nasrallah M.E."/>
            <person name="Ortiz D."/>
            <person name="Piller C.R."/>
            <person name="Privatt S.R."/>
            <person name="Schneider S.L."/>
            <person name="Sharp S."/>
            <person name="Smith T.C."/>
            <person name="Stanton J.D."/>
            <person name="Ullery H.E."/>
            <person name="Wilson R.J."/>
            <person name="Serrano M.G."/>
            <person name="Buck G."/>
            <person name="Lee V."/>
            <person name="Wang Y."/>
            <person name="Carvalho R."/>
            <person name="Voegtly L."/>
            <person name="Shi R."/>
            <person name="Duckworth R."/>
            <person name="Johnson A."/>
            <person name="Loviza R."/>
            <person name="Walstead R."/>
            <person name="Shah Z."/>
            <person name="Kiflezghi M."/>
            <person name="Wade K."/>
            <person name="Ball S.L."/>
            <person name="Bradley K.W."/>
            <person name="Asai D.J."/>
            <person name="Bowman C.A."/>
            <person name="Russell D.A."/>
            <person name="Pope W.H."/>
            <person name="Jacobs-Sera D."/>
            <person name="Hendrix R.W."/>
            <person name="Hatfull G.F."/>
        </authorList>
    </citation>
    <scope>NUCLEOTIDE SEQUENCE</scope>
</reference>
<dbReference type="InterPro" id="IPR013324">
    <property type="entry name" value="RNA_pol_sigma_r3/r4-like"/>
</dbReference>
<feature type="domain" description="RNA polymerase sigma-70 region 2" evidence="6">
    <location>
        <begin position="20"/>
        <end position="79"/>
    </location>
</feature>
<evidence type="ECO:0000256" key="4">
    <source>
        <dbReference type="ARBA" id="ARBA00023125"/>
    </source>
</evidence>
<dbReference type="PANTHER" id="PTHR43133:SF50">
    <property type="entry name" value="ECF RNA POLYMERASE SIGMA FACTOR SIGM"/>
    <property type="match status" value="1"/>
</dbReference>
<gene>
    <name evidence="8" type="ORF">NOCA280118</name>
</gene>
<dbReference type="PANTHER" id="PTHR43133">
    <property type="entry name" value="RNA POLYMERASE ECF-TYPE SIGMA FACTO"/>
    <property type="match status" value="1"/>
</dbReference>
<dbReference type="GO" id="GO:0006352">
    <property type="term" value="P:DNA-templated transcription initiation"/>
    <property type="evidence" value="ECO:0007669"/>
    <property type="project" value="InterPro"/>
</dbReference>
<evidence type="ECO:0000259" key="7">
    <source>
        <dbReference type="Pfam" id="PF08281"/>
    </source>
</evidence>
<dbReference type="Gene3D" id="1.10.10.10">
    <property type="entry name" value="Winged helix-like DNA-binding domain superfamily/Winged helix DNA-binding domain"/>
    <property type="match status" value="1"/>
</dbReference>
<dbReference type="GO" id="GO:0016987">
    <property type="term" value="F:sigma factor activity"/>
    <property type="evidence" value="ECO:0007669"/>
    <property type="project" value="UniProtKB-KW"/>
</dbReference>
<evidence type="ECO:0000313" key="8">
    <source>
        <dbReference type="EMBL" id="CUR60726.1"/>
    </source>
</evidence>
<accession>A0A2P2CFG0</accession>
<dbReference type="CDD" id="cd06171">
    <property type="entry name" value="Sigma70_r4"/>
    <property type="match status" value="1"/>
</dbReference>
<dbReference type="InterPro" id="IPR036388">
    <property type="entry name" value="WH-like_DNA-bd_sf"/>
</dbReference>
<comment type="similarity">
    <text evidence="1">Belongs to the sigma-70 factor family. ECF subfamily.</text>
</comment>
<dbReference type="Pfam" id="PF08281">
    <property type="entry name" value="Sigma70_r4_2"/>
    <property type="match status" value="1"/>
</dbReference>
<dbReference type="InterPro" id="IPR039425">
    <property type="entry name" value="RNA_pol_sigma-70-like"/>
</dbReference>
<evidence type="ECO:0000259" key="6">
    <source>
        <dbReference type="Pfam" id="PF04542"/>
    </source>
</evidence>
<dbReference type="InterPro" id="IPR013325">
    <property type="entry name" value="RNA_pol_sigma_r2"/>
</dbReference>
<dbReference type="NCBIfam" id="TIGR02937">
    <property type="entry name" value="sigma70-ECF"/>
    <property type="match status" value="1"/>
</dbReference>
<dbReference type="InterPro" id="IPR014284">
    <property type="entry name" value="RNA_pol_sigma-70_dom"/>
</dbReference>
<proteinExistence type="inferred from homology"/>
<dbReference type="AlphaFoldDB" id="A0A2P2CFG0"/>
<dbReference type="SUPFAM" id="SSF88946">
    <property type="entry name" value="Sigma2 domain of RNA polymerase sigma factors"/>
    <property type="match status" value="1"/>
</dbReference>
<keyword evidence="3" id="KW-0731">Sigma factor</keyword>